<evidence type="ECO:0000256" key="1">
    <source>
        <dbReference type="ARBA" id="ARBA00006739"/>
    </source>
</evidence>
<dbReference type="SUPFAM" id="SSF53448">
    <property type="entry name" value="Nucleotide-diphospho-sugar transferases"/>
    <property type="match status" value="1"/>
</dbReference>
<accession>A0ABX1N687</accession>
<comment type="similarity">
    <text evidence="1">Belongs to the glycosyltransferase 2 family.</text>
</comment>
<evidence type="ECO:0000256" key="3">
    <source>
        <dbReference type="ARBA" id="ARBA00022679"/>
    </source>
</evidence>
<dbReference type="NCBIfam" id="TIGR01556">
    <property type="entry name" value="rhamnosyltran"/>
    <property type="match status" value="1"/>
</dbReference>
<dbReference type="PANTHER" id="PTHR43179:SF12">
    <property type="entry name" value="GALACTOFURANOSYLTRANSFERASE GLFT2"/>
    <property type="match status" value="1"/>
</dbReference>
<feature type="domain" description="Glycosyltransferase 2-like" evidence="4">
    <location>
        <begin position="4"/>
        <end position="106"/>
    </location>
</feature>
<evidence type="ECO:0000259" key="4">
    <source>
        <dbReference type="Pfam" id="PF00535"/>
    </source>
</evidence>
<dbReference type="InterPro" id="IPR006446">
    <property type="entry name" value="RhaTrfase"/>
</dbReference>
<dbReference type="Pfam" id="PF00535">
    <property type="entry name" value="Glycos_transf_2"/>
    <property type="match status" value="1"/>
</dbReference>
<keyword evidence="6" id="KW-1185">Reference proteome</keyword>
<keyword evidence="2" id="KW-0328">Glycosyltransferase</keyword>
<dbReference type="RefSeq" id="WP_169199998.1">
    <property type="nucleotide sequence ID" value="NZ_WTVH02000010.1"/>
</dbReference>
<name>A0ABX1N687_9RHOO</name>
<evidence type="ECO:0000256" key="2">
    <source>
        <dbReference type="ARBA" id="ARBA00022676"/>
    </source>
</evidence>
<dbReference type="EMBL" id="WTVH01000037">
    <property type="protein sequence ID" value="NMF94778.1"/>
    <property type="molecule type" value="Genomic_DNA"/>
</dbReference>
<dbReference type="PANTHER" id="PTHR43179">
    <property type="entry name" value="RHAMNOSYLTRANSFERASE WBBL"/>
    <property type="match status" value="1"/>
</dbReference>
<reference evidence="5" key="1">
    <citation type="submission" date="2019-12" db="EMBL/GenBank/DDBJ databases">
        <title>Comparative genomics gives insights into the taxonomy of the Azoarcus-Aromatoleum group and reveals separate origins of nif in the plant-associated Azoarcus and non-plant-associated Aromatoleum sub-groups.</title>
        <authorList>
            <person name="Lafos M."/>
            <person name="Maluk M."/>
            <person name="Batista M."/>
            <person name="Junghare M."/>
            <person name="Carmona M."/>
            <person name="Faoro H."/>
            <person name="Cruz L.M."/>
            <person name="Battistoni F."/>
            <person name="De Souza E."/>
            <person name="Pedrosa F."/>
            <person name="Chen W.-M."/>
            <person name="Poole P.S."/>
            <person name="Dixon R.A."/>
            <person name="James E.K."/>
        </authorList>
    </citation>
    <scope>NUCLEOTIDE SEQUENCE</scope>
    <source>
        <strain evidence="5">U120</strain>
    </source>
</reference>
<dbReference type="Gene3D" id="3.90.550.10">
    <property type="entry name" value="Spore Coat Polysaccharide Biosynthesis Protein SpsA, Chain A"/>
    <property type="match status" value="1"/>
</dbReference>
<dbReference type="CDD" id="cd02526">
    <property type="entry name" value="GT2_RfbF_like"/>
    <property type="match status" value="1"/>
</dbReference>
<sequence length="291" mass="32481">MFAVIVVYRPQRASLEALLDALRPQVDDIIVVDNGIAPELAQELLAGCRHLPMHGNAGLARAINEGAETAFSLGATHVALFDQDSLPSSGMIRELLHASRALQDAGQAVAAVGPRYVDRMRSDAPPFVRIRGGRLRAAEFTRDEPYVDVDFVITSGSLIDSTAWQAIGGMEERLFIDYVDIEWGLRAREMGYRSFGVCSATMNHAIGEAPVRVFGRLISIHSPTRRYYQFRNAVWLYRRRGMPNDWKVADGRRFLLKFLFYAIAKSPRGKTFRMMVKGVWHGLVGRMGALV</sequence>
<proteinExistence type="inferred from homology"/>
<comment type="caution">
    <text evidence="5">The sequence shown here is derived from an EMBL/GenBank/DDBJ whole genome shotgun (WGS) entry which is preliminary data.</text>
</comment>
<dbReference type="InterPro" id="IPR029044">
    <property type="entry name" value="Nucleotide-diphossugar_trans"/>
</dbReference>
<dbReference type="Proteomes" id="UP000601990">
    <property type="component" value="Unassembled WGS sequence"/>
</dbReference>
<organism evidence="5 6">
    <name type="scientific">Aromatoleum buckelii</name>
    <dbReference type="NCBI Taxonomy" id="200254"/>
    <lineage>
        <taxon>Bacteria</taxon>
        <taxon>Pseudomonadati</taxon>
        <taxon>Pseudomonadota</taxon>
        <taxon>Betaproteobacteria</taxon>
        <taxon>Rhodocyclales</taxon>
        <taxon>Rhodocyclaceae</taxon>
        <taxon>Aromatoleum</taxon>
    </lineage>
</organism>
<keyword evidence="3" id="KW-0808">Transferase</keyword>
<evidence type="ECO:0000313" key="5">
    <source>
        <dbReference type="EMBL" id="NMF94778.1"/>
    </source>
</evidence>
<evidence type="ECO:0000313" key="6">
    <source>
        <dbReference type="Proteomes" id="UP000601990"/>
    </source>
</evidence>
<dbReference type="InterPro" id="IPR001173">
    <property type="entry name" value="Glyco_trans_2-like"/>
</dbReference>
<gene>
    <name evidence="5" type="ORF">GO608_15785</name>
</gene>
<protein>
    <submittedName>
        <fullName evidence="5">Rhamnosyltransferase</fullName>
    </submittedName>
</protein>